<dbReference type="EMBL" id="CP036272">
    <property type="protein sequence ID" value="QDT58525.1"/>
    <property type="molecule type" value="Genomic_DNA"/>
</dbReference>
<protein>
    <submittedName>
        <fullName evidence="1">Uncharacterized protein</fullName>
    </submittedName>
</protein>
<evidence type="ECO:0000313" key="1">
    <source>
        <dbReference type="EMBL" id="QDT58525.1"/>
    </source>
</evidence>
<dbReference type="Proteomes" id="UP000315003">
    <property type="component" value="Chromosome"/>
</dbReference>
<accession>A0A517SQW5</accession>
<name>A0A517SQW5_9BACT</name>
<reference evidence="1 2" key="1">
    <citation type="submission" date="2019-02" db="EMBL/GenBank/DDBJ databases">
        <title>Deep-cultivation of Planctomycetes and their phenomic and genomic characterization uncovers novel biology.</title>
        <authorList>
            <person name="Wiegand S."/>
            <person name="Jogler M."/>
            <person name="Boedeker C."/>
            <person name="Pinto D."/>
            <person name="Vollmers J."/>
            <person name="Rivas-Marin E."/>
            <person name="Kohn T."/>
            <person name="Peeters S.H."/>
            <person name="Heuer A."/>
            <person name="Rast P."/>
            <person name="Oberbeckmann S."/>
            <person name="Bunk B."/>
            <person name="Jeske O."/>
            <person name="Meyerdierks A."/>
            <person name="Storesund J.E."/>
            <person name="Kallscheuer N."/>
            <person name="Luecker S."/>
            <person name="Lage O.M."/>
            <person name="Pohl T."/>
            <person name="Merkel B.J."/>
            <person name="Hornburger P."/>
            <person name="Mueller R.-W."/>
            <person name="Bruemmer F."/>
            <person name="Labrenz M."/>
            <person name="Spormann A.M."/>
            <person name="Op den Camp H."/>
            <person name="Overmann J."/>
            <person name="Amann R."/>
            <person name="Jetten M.S.M."/>
            <person name="Mascher T."/>
            <person name="Medema M.H."/>
            <person name="Devos D.P."/>
            <person name="Kaster A.-K."/>
            <person name="Ovreas L."/>
            <person name="Rohde M."/>
            <person name="Galperin M.Y."/>
            <person name="Jogler C."/>
        </authorList>
    </citation>
    <scope>NUCLEOTIDE SEQUENCE [LARGE SCALE GENOMIC DNA]</scope>
    <source>
        <strain evidence="1 2">SV_7m_r</strain>
    </source>
</reference>
<keyword evidence="2" id="KW-1185">Reference proteome</keyword>
<evidence type="ECO:0000313" key="2">
    <source>
        <dbReference type="Proteomes" id="UP000315003"/>
    </source>
</evidence>
<dbReference type="AlphaFoldDB" id="A0A517SQW5"/>
<sequence length="157" mass="17521">MLFRDTNPVTTPIVGAQKKPIANHSTDSATGLSVQPNGSLRHRRLFKGSSLPVAHCPTRTLYWRASVAQRWSLLPRSMSAQKKAEKPHACSFSAFFARAFNLGNQNLFSRQLSVSCVDRNLRTDHQDSTQSSVVNCHNLKHVLSLSQEANPKTLHWS</sequence>
<organism evidence="1 2">
    <name type="scientific">Stieleria bergensis</name>
    <dbReference type="NCBI Taxonomy" id="2528025"/>
    <lineage>
        <taxon>Bacteria</taxon>
        <taxon>Pseudomonadati</taxon>
        <taxon>Planctomycetota</taxon>
        <taxon>Planctomycetia</taxon>
        <taxon>Pirellulales</taxon>
        <taxon>Pirellulaceae</taxon>
        <taxon>Stieleria</taxon>
    </lineage>
</organism>
<gene>
    <name evidence="1" type="ORF">SV7mr_10180</name>
</gene>
<proteinExistence type="predicted"/>